<keyword evidence="4 6" id="KW-1133">Transmembrane helix</keyword>
<comment type="caution">
    <text evidence="9">The sequence shown here is derived from an EMBL/GenBank/DDBJ whole genome shotgun (WGS) entry which is preliminary data.</text>
</comment>
<keyword evidence="5 6" id="KW-0472">Membrane</keyword>
<gene>
    <name evidence="9" type="ORF">WJX73_001657</name>
</gene>
<evidence type="ECO:0000313" key="10">
    <source>
        <dbReference type="Proteomes" id="UP001465755"/>
    </source>
</evidence>
<proteinExistence type="predicted"/>
<evidence type="ECO:0000256" key="7">
    <source>
        <dbReference type="SAM" id="MobiDB-lite"/>
    </source>
</evidence>
<sequence length="282" mass="30179">MSTTTAYPTNKQVRLPGVGREIEDVLLWRDVKVSAAAFVGLTLLYLLLEWSGYSLLTIVCNTLLALVSGAFIWSYVAKFTGRSGVPLPRVVREGVSEGHVKQFAQNFTAVINKGLSFVNRLTSGEDVILSVEVAGGLYVAAKIGNYFSSLGLLYTLVVLAFTVPKLYELKKDDIDQAVSTASYHGKKNYTQYVEPYVKKIPKASTSSTTSASTSTIPSKPAAFESEADSFQNVSKQDIPSLSGHQTGAIPNYPNQQGQGQGQGHGLGLGGDASGSYAPKKVI</sequence>
<organism evidence="9 10">
    <name type="scientific">Symbiochloris irregularis</name>
    <dbReference type="NCBI Taxonomy" id="706552"/>
    <lineage>
        <taxon>Eukaryota</taxon>
        <taxon>Viridiplantae</taxon>
        <taxon>Chlorophyta</taxon>
        <taxon>core chlorophytes</taxon>
        <taxon>Trebouxiophyceae</taxon>
        <taxon>Trebouxiales</taxon>
        <taxon>Trebouxiaceae</taxon>
        <taxon>Symbiochloris</taxon>
    </lineage>
</organism>
<comment type="subcellular location">
    <subcellularLocation>
        <location evidence="1 6">Endoplasmic reticulum membrane</location>
        <topology evidence="1 6">Multi-pass membrane protein</topology>
    </subcellularLocation>
</comment>
<evidence type="ECO:0000259" key="8">
    <source>
        <dbReference type="PROSITE" id="PS50845"/>
    </source>
</evidence>
<protein>
    <recommendedName>
        <fullName evidence="6">Reticulon-like protein</fullName>
    </recommendedName>
</protein>
<feature type="compositionally biased region" description="Polar residues" evidence="7">
    <location>
        <begin position="234"/>
        <end position="245"/>
    </location>
</feature>
<dbReference type="InterPro" id="IPR045064">
    <property type="entry name" value="Reticulon-like"/>
</dbReference>
<feature type="compositionally biased region" description="Gly residues" evidence="7">
    <location>
        <begin position="258"/>
        <end position="272"/>
    </location>
</feature>
<feature type="transmembrane region" description="Helical" evidence="6">
    <location>
        <begin position="55"/>
        <end position="76"/>
    </location>
</feature>
<evidence type="ECO:0000256" key="1">
    <source>
        <dbReference type="ARBA" id="ARBA00004477"/>
    </source>
</evidence>
<name>A0AAW1PDK1_9CHLO</name>
<evidence type="ECO:0000256" key="3">
    <source>
        <dbReference type="ARBA" id="ARBA00022824"/>
    </source>
</evidence>
<dbReference type="Pfam" id="PF02453">
    <property type="entry name" value="Reticulon"/>
    <property type="match status" value="1"/>
</dbReference>
<dbReference type="GO" id="GO:0005789">
    <property type="term" value="C:endoplasmic reticulum membrane"/>
    <property type="evidence" value="ECO:0007669"/>
    <property type="project" value="UniProtKB-SubCell"/>
</dbReference>
<evidence type="ECO:0000256" key="2">
    <source>
        <dbReference type="ARBA" id="ARBA00022692"/>
    </source>
</evidence>
<evidence type="ECO:0000256" key="5">
    <source>
        <dbReference type="ARBA" id="ARBA00023136"/>
    </source>
</evidence>
<reference evidence="9 10" key="1">
    <citation type="journal article" date="2024" name="Nat. Commun.">
        <title>Phylogenomics reveals the evolutionary origins of lichenization in chlorophyte algae.</title>
        <authorList>
            <person name="Puginier C."/>
            <person name="Libourel C."/>
            <person name="Otte J."/>
            <person name="Skaloud P."/>
            <person name="Haon M."/>
            <person name="Grisel S."/>
            <person name="Petersen M."/>
            <person name="Berrin J.G."/>
            <person name="Delaux P.M."/>
            <person name="Dal Grande F."/>
            <person name="Keller J."/>
        </authorList>
    </citation>
    <scope>NUCLEOTIDE SEQUENCE [LARGE SCALE GENOMIC DNA]</scope>
    <source>
        <strain evidence="9 10">SAG 2036</strain>
    </source>
</reference>
<keyword evidence="10" id="KW-1185">Reference proteome</keyword>
<keyword evidence="2 6" id="KW-0812">Transmembrane</keyword>
<dbReference type="AlphaFoldDB" id="A0AAW1PDK1"/>
<feature type="transmembrane region" description="Helical" evidence="6">
    <location>
        <begin position="143"/>
        <end position="163"/>
    </location>
</feature>
<dbReference type="PANTHER" id="PTHR10994">
    <property type="entry name" value="RETICULON"/>
    <property type="match status" value="1"/>
</dbReference>
<evidence type="ECO:0000256" key="6">
    <source>
        <dbReference type="RuleBase" id="RU363132"/>
    </source>
</evidence>
<keyword evidence="3 6" id="KW-0256">Endoplasmic reticulum</keyword>
<feature type="domain" description="Reticulon" evidence="8">
    <location>
        <begin position="22"/>
        <end position="221"/>
    </location>
</feature>
<evidence type="ECO:0000256" key="4">
    <source>
        <dbReference type="ARBA" id="ARBA00022989"/>
    </source>
</evidence>
<dbReference type="EMBL" id="JALJOQ010000040">
    <property type="protein sequence ID" value="KAK9805889.1"/>
    <property type="molecule type" value="Genomic_DNA"/>
</dbReference>
<dbReference type="GO" id="GO:0009617">
    <property type="term" value="P:response to bacterium"/>
    <property type="evidence" value="ECO:0007669"/>
    <property type="project" value="InterPro"/>
</dbReference>
<accession>A0AAW1PDK1</accession>
<dbReference type="PANTHER" id="PTHR10994:SF193">
    <property type="entry name" value="RETICULON-LIKE PROTEIN"/>
    <property type="match status" value="1"/>
</dbReference>
<evidence type="ECO:0000313" key="9">
    <source>
        <dbReference type="EMBL" id="KAK9805889.1"/>
    </source>
</evidence>
<feature type="region of interest" description="Disordered" evidence="7">
    <location>
        <begin position="234"/>
        <end position="282"/>
    </location>
</feature>
<dbReference type="PROSITE" id="PS50845">
    <property type="entry name" value="RETICULON"/>
    <property type="match status" value="1"/>
</dbReference>
<dbReference type="Proteomes" id="UP001465755">
    <property type="component" value="Unassembled WGS sequence"/>
</dbReference>
<dbReference type="InterPro" id="IPR003388">
    <property type="entry name" value="Reticulon"/>
</dbReference>
<feature type="transmembrane region" description="Helical" evidence="6">
    <location>
        <begin position="31"/>
        <end position="48"/>
    </location>
</feature>